<dbReference type="EMBL" id="CP121106">
    <property type="protein sequence ID" value="WFL76335.1"/>
    <property type="molecule type" value="Genomic_DNA"/>
</dbReference>
<keyword evidence="3" id="KW-1185">Reference proteome</keyword>
<accession>A0ABY8FMT0</accession>
<proteinExistence type="predicted"/>
<dbReference type="Pfam" id="PF08894">
    <property type="entry name" value="DUF1838"/>
    <property type="match status" value="1"/>
</dbReference>
<sequence length="300" mass="34022">MFRRSKTGLASAFALALTVSAAHAETLDQDDPQDALKIMRKAICSLNDGETVIYWWQGSMFSRVEGERDRKLFGLQGMNIRQCTTVRDAERGEGFRSVSREIMIHLDPETGEVKDRWTNPWTGEELDVMHVANDPVNMRAPIFATRSNGEPLKTDYWVLNNRAISTGNTPLFYKNPLGGEYQDWVGGTYHAMEMGNDFFYADDLFDSEKPTVRHHSISWSRTSRWLPWMKMGDRNGLVYTATVGGRATSIDDLPEPLRTTLRTRYPQYAAPPPIGDTRPNETSWEVFKKKMEAKAGGDGQ</sequence>
<dbReference type="Proteomes" id="UP001215827">
    <property type="component" value="Chromosome"/>
</dbReference>
<reference evidence="2 3" key="1">
    <citation type="submission" date="2023-03" db="EMBL/GenBank/DDBJ databases">
        <title>Altererythrobacter sp. CAU 1644 isolated from sand.</title>
        <authorList>
            <person name="Kim W."/>
        </authorList>
    </citation>
    <scope>NUCLEOTIDE SEQUENCE [LARGE SCALE GENOMIC DNA]</scope>
    <source>
        <strain evidence="2 3">CAU 1644</strain>
    </source>
</reference>
<feature type="signal peptide" evidence="1">
    <location>
        <begin position="1"/>
        <end position="24"/>
    </location>
</feature>
<evidence type="ECO:0000313" key="2">
    <source>
        <dbReference type="EMBL" id="WFL76335.1"/>
    </source>
</evidence>
<protein>
    <submittedName>
        <fullName evidence="2">DUF1838 family protein</fullName>
    </submittedName>
</protein>
<evidence type="ECO:0000256" key="1">
    <source>
        <dbReference type="SAM" id="SignalP"/>
    </source>
</evidence>
<name>A0ABY8FMT0_9SPHN</name>
<feature type="chain" id="PRO_5046369500" evidence="1">
    <location>
        <begin position="25"/>
        <end position="300"/>
    </location>
</feature>
<organism evidence="2 3">
    <name type="scientific">Altererythrobacter arenosus</name>
    <dbReference type="NCBI Taxonomy" id="3032592"/>
    <lineage>
        <taxon>Bacteria</taxon>
        <taxon>Pseudomonadati</taxon>
        <taxon>Pseudomonadota</taxon>
        <taxon>Alphaproteobacteria</taxon>
        <taxon>Sphingomonadales</taxon>
        <taxon>Erythrobacteraceae</taxon>
        <taxon>Altererythrobacter</taxon>
    </lineage>
</organism>
<evidence type="ECO:0000313" key="3">
    <source>
        <dbReference type="Proteomes" id="UP001215827"/>
    </source>
</evidence>
<dbReference type="InterPro" id="IPR014990">
    <property type="entry name" value="DUF1838"/>
</dbReference>
<dbReference type="RefSeq" id="WP_278015101.1">
    <property type="nucleotide sequence ID" value="NZ_CP121106.1"/>
</dbReference>
<keyword evidence="1" id="KW-0732">Signal</keyword>
<gene>
    <name evidence="2" type="ORF">P7228_10025</name>
</gene>